<gene>
    <name evidence="3" type="ORF">D0Y50_07265</name>
</gene>
<feature type="domain" description="Glycosyl transferase family 1" evidence="1">
    <location>
        <begin position="178"/>
        <end position="289"/>
    </location>
</feature>
<dbReference type="Pfam" id="PF00534">
    <property type="entry name" value="Glycos_transf_1"/>
    <property type="match status" value="1"/>
</dbReference>
<dbReference type="KEGG" id="salm:D0Y50_07265"/>
<dbReference type="Pfam" id="PF13439">
    <property type="entry name" value="Glyco_transf_4"/>
    <property type="match status" value="1"/>
</dbReference>
<keyword evidence="4" id="KW-1185">Reference proteome</keyword>
<accession>A0A346NKX4</accession>
<dbReference type="InterPro" id="IPR050194">
    <property type="entry name" value="Glycosyltransferase_grp1"/>
</dbReference>
<evidence type="ECO:0000259" key="1">
    <source>
        <dbReference type="Pfam" id="PF00534"/>
    </source>
</evidence>
<dbReference type="InterPro" id="IPR028098">
    <property type="entry name" value="Glyco_trans_4-like_N"/>
</dbReference>
<reference evidence="3 4" key="1">
    <citation type="submission" date="2018-08" db="EMBL/GenBank/DDBJ databases">
        <title>Salinimonas sediminis sp. nov., a piezophilic bacterium isolated from a deep-sea sediment sample from the New Britain Trench.</title>
        <authorList>
            <person name="Cao J."/>
        </authorList>
    </citation>
    <scope>NUCLEOTIDE SEQUENCE [LARGE SCALE GENOMIC DNA]</scope>
    <source>
        <strain evidence="3 4">N102</strain>
    </source>
</reference>
<dbReference type="RefSeq" id="WP_117316192.1">
    <property type="nucleotide sequence ID" value="NZ_CP031769.1"/>
</dbReference>
<keyword evidence="3" id="KW-0808">Transferase</keyword>
<dbReference type="OrthoDB" id="9802524at2"/>
<evidence type="ECO:0000259" key="2">
    <source>
        <dbReference type="Pfam" id="PF13439"/>
    </source>
</evidence>
<proteinExistence type="predicted"/>
<dbReference type="Proteomes" id="UP000262073">
    <property type="component" value="Chromosome"/>
</dbReference>
<dbReference type="Gene3D" id="3.40.50.2000">
    <property type="entry name" value="Glycogen Phosphorylase B"/>
    <property type="match status" value="2"/>
</dbReference>
<organism evidence="3 4">
    <name type="scientific">Salinimonas sediminis</name>
    <dbReference type="NCBI Taxonomy" id="2303538"/>
    <lineage>
        <taxon>Bacteria</taxon>
        <taxon>Pseudomonadati</taxon>
        <taxon>Pseudomonadota</taxon>
        <taxon>Gammaproteobacteria</taxon>
        <taxon>Alteromonadales</taxon>
        <taxon>Alteromonadaceae</taxon>
        <taxon>Alteromonas/Salinimonas group</taxon>
        <taxon>Salinimonas</taxon>
    </lineage>
</organism>
<dbReference type="PANTHER" id="PTHR45947:SF3">
    <property type="entry name" value="SULFOQUINOVOSYL TRANSFERASE SQD2"/>
    <property type="match status" value="1"/>
</dbReference>
<evidence type="ECO:0000313" key="4">
    <source>
        <dbReference type="Proteomes" id="UP000262073"/>
    </source>
</evidence>
<evidence type="ECO:0000313" key="3">
    <source>
        <dbReference type="EMBL" id="AXR06181.1"/>
    </source>
</evidence>
<dbReference type="AlphaFoldDB" id="A0A346NKX4"/>
<sequence length="345" mass="38015">MKILMVTSPIVSLAEPFAGGTEAFVVQLSNGLAAKGHHVDVLCKHADETNRFNTLAIEESAMRMCDAITSEADGQKQYQAAQYGLIDTSGYDAVHYHSYYHAIYDYGFMHQRPSIVTLHSPVSERLALAHQLHRARSDDRYIAVSKRLKQEWEAVIGTGIEVINNGINPGAFTLPPQVKHDYVIVSGRICPDKDITAAITLAAGIGKPLYIAGPISDQHYFSQEIEPRLNTNVRYLGHLDQAQLRTYVAGAFAALATSRWNEPFGLATLEALACDTPVIGFASAIVPELRHFPATQIVSPDDRSELMQAVNAIKTLPQGTCAGYARQFDFAHTLTQYESLYEQLH</sequence>
<dbReference type="GO" id="GO:0016757">
    <property type="term" value="F:glycosyltransferase activity"/>
    <property type="evidence" value="ECO:0007669"/>
    <property type="project" value="InterPro"/>
</dbReference>
<dbReference type="InterPro" id="IPR001296">
    <property type="entry name" value="Glyco_trans_1"/>
</dbReference>
<dbReference type="PANTHER" id="PTHR45947">
    <property type="entry name" value="SULFOQUINOVOSYL TRANSFERASE SQD2"/>
    <property type="match status" value="1"/>
</dbReference>
<feature type="domain" description="Glycosyltransferase subfamily 4-like N-terminal" evidence="2">
    <location>
        <begin position="19"/>
        <end position="169"/>
    </location>
</feature>
<name>A0A346NKX4_9ALTE</name>
<protein>
    <submittedName>
        <fullName evidence="3">Glycosyltransferase</fullName>
    </submittedName>
</protein>
<dbReference type="EMBL" id="CP031769">
    <property type="protein sequence ID" value="AXR06181.1"/>
    <property type="molecule type" value="Genomic_DNA"/>
</dbReference>
<dbReference type="SUPFAM" id="SSF53756">
    <property type="entry name" value="UDP-Glycosyltransferase/glycogen phosphorylase"/>
    <property type="match status" value="1"/>
</dbReference>